<sequence>MGKYFKYAIGEILLVVIGILIALQINNWNEDRKARKQEIKYLKNLQIDVLTELKNNDTIIDFRANKAKAAARLLNFKKLNTATDIFELEGTIQTVFWWTTFIPTNNTYKELLSSGNLNYLKNDSIKNYLLELDKKYVEIDNAEHHMRSEYDKYLYDVAILNGDMLNVMDLQLSAENGEILLKDPSQIPIDAIVPQYQTLLKDKTFTNGVKLSIMNNIFIKNFHVELTDHLEKLNQLIQDDLNKG</sequence>
<evidence type="ECO:0000313" key="2">
    <source>
        <dbReference type="EMBL" id="MCA0154414.1"/>
    </source>
</evidence>
<dbReference type="Proteomes" id="UP001198402">
    <property type="component" value="Unassembled WGS sequence"/>
</dbReference>
<gene>
    <name evidence="2" type="ORF">LBV24_14380</name>
</gene>
<keyword evidence="1" id="KW-1133">Transmembrane helix</keyword>
<evidence type="ECO:0000256" key="1">
    <source>
        <dbReference type="SAM" id="Phobius"/>
    </source>
</evidence>
<dbReference type="EMBL" id="JAIUJS010000011">
    <property type="protein sequence ID" value="MCA0154414.1"/>
    <property type="molecule type" value="Genomic_DNA"/>
</dbReference>
<keyword evidence="3" id="KW-1185">Reference proteome</keyword>
<keyword evidence="1" id="KW-0472">Membrane</keyword>
<dbReference type="Pfam" id="PF19578">
    <property type="entry name" value="DUF6090"/>
    <property type="match status" value="1"/>
</dbReference>
<organism evidence="2 3">
    <name type="scientific">Winogradskyella vincentii</name>
    <dbReference type="NCBI Taxonomy" id="2877122"/>
    <lineage>
        <taxon>Bacteria</taxon>
        <taxon>Pseudomonadati</taxon>
        <taxon>Bacteroidota</taxon>
        <taxon>Flavobacteriia</taxon>
        <taxon>Flavobacteriales</taxon>
        <taxon>Flavobacteriaceae</taxon>
        <taxon>Winogradskyella</taxon>
    </lineage>
</organism>
<keyword evidence="1" id="KW-0812">Transmembrane</keyword>
<feature type="transmembrane region" description="Helical" evidence="1">
    <location>
        <begin position="7"/>
        <end position="25"/>
    </location>
</feature>
<comment type="caution">
    <text evidence="2">The sequence shown here is derived from an EMBL/GenBank/DDBJ whole genome shotgun (WGS) entry which is preliminary data.</text>
</comment>
<dbReference type="RefSeq" id="WP_224479360.1">
    <property type="nucleotide sequence ID" value="NZ_JAIUJS010000011.1"/>
</dbReference>
<reference evidence="3" key="1">
    <citation type="submission" date="2023-07" db="EMBL/GenBank/DDBJ databases">
        <authorList>
            <person name="Yue Y."/>
        </authorList>
    </citation>
    <scope>NUCLEOTIDE SEQUENCE [LARGE SCALE GENOMIC DNA]</scope>
    <source>
        <strain evidence="3">2Y89</strain>
    </source>
</reference>
<evidence type="ECO:0000313" key="3">
    <source>
        <dbReference type="Proteomes" id="UP001198402"/>
    </source>
</evidence>
<dbReference type="InterPro" id="IPR045749">
    <property type="entry name" value="DUF6090"/>
</dbReference>
<accession>A0ABS7Y3B5</accession>
<proteinExistence type="predicted"/>
<protein>
    <submittedName>
        <fullName evidence="2">Uncharacterized protein</fullName>
    </submittedName>
</protein>
<name>A0ABS7Y3B5_9FLAO</name>